<dbReference type="PANTHER" id="PTHR43214">
    <property type="entry name" value="TWO-COMPONENT RESPONSE REGULATOR"/>
    <property type="match status" value="1"/>
</dbReference>
<dbReference type="PROSITE" id="PS50110">
    <property type="entry name" value="RESPONSE_REGULATORY"/>
    <property type="match status" value="1"/>
</dbReference>
<dbReference type="SUPFAM" id="SSF46894">
    <property type="entry name" value="C-terminal effector domain of the bipartite response regulators"/>
    <property type="match status" value="1"/>
</dbReference>
<dbReference type="InterPro" id="IPR058245">
    <property type="entry name" value="NreC/VraR/RcsB-like_REC"/>
</dbReference>
<dbReference type="CDD" id="cd06170">
    <property type="entry name" value="LuxR_C_like"/>
    <property type="match status" value="1"/>
</dbReference>
<evidence type="ECO:0000259" key="7">
    <source>
        <dbReference type="PROSITE" id="PS50043"/>
    </source>
</evidence>
<keyword evidence="1 6" id="KW-0597">Phosphoprotein</keyword>
<dbReference type="PROSITE" id="PS50043">
    <property type="entry name" value="HTH_LUXR_2"/>
    <property type="match status" value="1"/>
</dbReference>
<gene>
    <name evidence="9" type="ORF">EZJ58_1673</name>
</gene>
<evidence type="ECO:0000256" key="6">
    <source>
        <dbReference type="PROSITE-ProRule" id="PRU00169"/>
    </source>
</evidence>
<dbReference type="PRINTS" id="PR00038">
    <property type="entry name" value="HTHLUXR"/>
</dbReference>
<keyword evidence="2" id="KW-0902">Two-component regulatory system</keyword>
<dbReference type="GO" id="GO:0000160">
    <property type="term" value="P:phosphorelay signal transduction system"/>
    <property type="evidence" value="ECO:0007669"/>
    <property type="project" value="InterPro"/>
</dbReference>
<dbReference type="OrthoDB" id="1123107at2"/>
<dbReference type="InterPro" id="IPR000792">
    <property type="entry name" value="Tscrpt_reg_LuxR_C"/>
</dbReference>
<evidence type="ECO:0000256" key="3">
    <source>
        <dbReference type="ARBA" id="ARBA00023015"/>
    </source>
</evidence>
<sequence>MKTSSIQVLLVEDDESMRLEFESMVTTHPKLSLVGSVATLAEAKVLLHHTIPDVAIIDLGLHDGDGIELIKTLQQQTFPTAVLVATVFGDEAHVIRAIEAGARGYLLKDTSIVDFARAVELVHAGGAPLSPQIARHLLKRFEPAEKSAVQAGPDSLTLREMDILKHISQGFTVAESARMLSLSSHTVATHIKNIYSKLAVHNRVEAIIQARNKGLI</sequence>
<dbReference type="Proteomes" id="UP000294555">
    <property type="component" value="Unassembled WGS sequence"/>
</dbReference>
<evidence type="ECO:0000259" key="8">
    <source>
        <dbReference type="PROSITE" id="PS50110"/>
    </source>
</evidence>
<dbReference type="Pfam" id="PF00072">
    <property type="entry name" value="Response_reg"/>
    <property type="match status" value="1"/>
</dbReference>
<dbReference type="GO" id="GO:0006355">
    <property type="term" value="P:regulation of DNA-templated transcription"/>
    <property type="evidence" value="ECO:0007669"/>
    <property type="project" value="InterPro"/>
</dbReference>
<dbReference type="SMART" id="SM00448">
    <property type="entry name" value="REC"/>
    <property type="match status" value="1"/>
</dbReference>
<protein>
    <submittedName>
        <fullName evidence="9">LuxR family two component transcriptional regulator</fullName>
    </submittedName>
</protein>
<dbReference type="SUPFAM" id="SSF52172">
    <property type="entry name" value="CheY-like"/>
    <property type="match status" value="1"/>
</dbReference>
<evidence type="ECO:0000313" key="10">
    <source>
        <dbReference type="Proteomes" id="UP000294555"/>
    </source>
</evidence>
<comment type="caution">
    <text evidence="9">The sequence shown here is derived from an EMBL/GenBank/DDBJ whole genome shotgun (WGS) entry which is preliminary data.</text>
</comment>
<evidence type="ECO:0000256" key="4">
    <source>
        <dbReference type="ARBA" id="ARBA00023125"/>
    </source>
</evidence>
<feature type="modified residue" description="4-aspartylphosphate" evidence="6">
    <location>
        <position position="58"/>
    </location>
</feature>
<keyword evidence="10" id="KW-1185">Reference proteome</keyword>
<feature type="domain" description="HTH luxR-type" evidence="7">
    <location>
        <begin position="149"/>
        <end position="214"/>
    </location>
</feature>
<dbReference type="EMBL" id="SJOI01000001">
    <property type="protein sequence ID" value="TCL03597.1"/>
    <property type="molecule type" value="Genomic_DNA"/>
</dbReference>
<proteinExistence type="predicted"/>
<dbReference type="InterPro" id="IPR001789">
    <property type="entry name" value="Sig_transdc_resp-reg_receiver"/>
</dbReference>
<keyword evidence="5" id="KW-0804">Transcription</keyword>
<feature type="domain" description="Response regulatory" evidence="8">
    <location>
        <begin position="7"/>
        <end position="123"/>
    </location>
</feature>
<name>A0A4R1NA71_9GAMM</name>
<dbReference type="InterPro" id="IPR016032">
    <property type="entry name" value="Sig_transdc_resp-reg_C-effctor"/>
</dbReference>
<evidence type="ECO:0000256" key="5">
    <source>
        <dbReference type="ARBA" id="ARBA00023163"/>
    </source>
</evidence>
<keyword evidence="4" id="KW-0238">DNA-binding</keyword>
<dbReference type="CDD" id="cd17535">
    <property type="entry name" value="REC_NarL-like"/>
    <property type="match status" value="1"/>
</dbReference>
<evidence type="ECO:0000313" key="9">
    <source>
        <dbReference type="EMBL" id="TCL03597.1"/>
    </source>
</evidence>
<accession>A0A4R1NA71</accession>
<organism evidence="9 10">
    <name type="scientific">Sodalis ligni</name>
    <dbReference type="NCBI Taxonomy" id="2697027"/>
    <lineage>
        <taxon>Bacteria</taxon>
        <taxon>Pseudomonadati</taxon>
        <taxon>Pseudomonadota</taxon>
        <taxon>Gammaproteobacteria</taxon>
        <taxon>Enterobacterales</taxon>
        <taxon>Bruguierivoracaceae</taxon>
        <taxon>Sodalis</taxon>
    </lineage>
</organism>
<dbReference type="InterPro" id="IPR011006">
    <property type="entry name" value="CheY-like_superfamily"/>
</dbReference>
<dbReference type="InterPro" id="IPR039420">
    <property type="entry name" value="WalR-like"/>
</dbReference>
<dbReference type="Gene3D" id="3.40.50.2300">
    <property type="match status" value="1"/>
</dbReference>
<keyword evidence="3" id="KW-0805">Transcription regulation</keyword>
<dbReference type="GO" id="GO:0003677">
    <property type="term" value="F:DNA binding"/>
    <property type="evidence" value="ECO:0007669"/>
    <property type="project" value="UniProtKB-KW"/>
</dbReference>
<evidence type="ECO:0000256" key="2">
    <source>
        <dbReference type="ARBA" id="ARBA00023012"/>
    </source>
</evidence>
<dbReference type="AlphaFoldDB" id="A0A4R1NA71"/>
<reference evidence="9 10" key="1">
    <citation type="submission" date="2019-02" db="EMBL/GenBank/DDBJ databases">
        <title>Investigation of anaerobic lignin degradation for improved lignocellulosic biofuels.</title>
        <authorList>
            <person name="Deangelis K."/>
        </authorList>
    </citation>
    <scope>NUCLEOTIDE SEQUENCE [LARGE SCALE GENOMIC DNA]</scope>
    <source>
        <strain evidence="9 10">159R</strain>
    </source>
</reference>
<evidence type="ECO:0000256" key="1">
    <source>
        <dbReference type="ARBA" id="ARBA00022553"/>
    </source>
</evidence>
<dbReference type="SMART" id="SM00421">
    <property type="entry name" value="HTH_LUXR"/>
    <property type="match status" value="1"/>
</dbReference>
<dbReference type="RefSeq" id="WP_132922450.1">
    <property type="nucleotide sequence ID" value="NZ_SJOI01000001.1"/>
</dbReference>
<dbReference type="PANTHER" id="PTHR43214:SF41">
    <property type="entry name" value="NITRATE_NITRITE RESPONSE REGULATOR PROTEIN NARP"/>
    <property type="match status" value="1"/>
</dbReference>
<dbReference type="Pfam" id="PF00196">
    <property type="entry name" value="GerE"/>
    <property type="match status" value="1"/>
</dbReference>